<dbReference type="RefSeq" id="WP_369148997.1">
    <property type="nucleotide sequence ID" value="NZ_CP163444.1"/>
</dbReference>
<dbReference type="EMBL" id="CP163444">
    <property type="protein sequence ID" value="XDQ76400.1"/>
    <property type="molecule type" value="Genomic_DNA"/>
</dbReference>
<evidence type="ECO:0000313" key="1">
    <source>
        <dbReference type="EMBL" id="XDQ76400.1"/>
    </source>
</evidence>
<protein>
    <recommendedName>
        <fullName evidence="2">NlpC/P60 domain-containing protein</fullName>
    </recommendedName>
</protein>
<accession>A0AB39TE96</accession>
<organism evidence="1">
    <name type="scientific">Streptomyces sp. R44</name>
    <dbReference type="NCBI Taxonomy" id="3238633"/>
    <lineage>
        <taxon>Bacteria</taxon>
        <taxon>Bacillati</taxon>
        <taxon>Actinomycetota</taxon>
        <taxon>Actinomycetes</taxon>
        <taxon>Kitasatosporales</taxon>
        <taxon>Streptomycetaceae</taxon>
        <taxon>Streptomyces</taxon>
    </lineage>
</organism>
<proteinExistence type="predicted"/>
<gene>
    <name evidence="1" type="ORF">AB5J54_40415</name>
</gene>
<dbReference type="AlphaFoldDB" id="A0AB39TE96"/>
<evidence type="ECO:0008006" key="2">
    <source>
        <dbReference type="Google" id="ProtNLM"/>
    </source>
</evidence>
<reference evidence="1" key="1">
    <citation type="submission" date="2024-07" db="EMBL/GenBank/DDBJ databases">
        <authorList>
            <person name="Yu S.T."/>
        </authorList>
    </citation>
    <scope>NUCLEOTIDE SEQUENCE</scope>
    <source>
        <strain evidence="1">R44</strain>
    </source>
</reference>
<dbReference type="Gene3D" id="3.90.1720.10">
    <property type="entry name" value="endopeptidase domain like (from Nostoc punctiforme)"/>
    <property type="match status" value="1"/>
</dbReference>
<name>A0AB39TE96_9ACTN</name>
<sequence>MPATMRHDRDRTPPPGALMYWDTSQRAGHVGLCLGDGKIASNDIRRKGYIDIIHATDIETVWGAQYLSWAPPYFPQVG</sequence>